<keyword evidence="2" id="KW-1185">Reference proteome</keyword>
<gene>
    <name evidence="1" type="ORF">H4R21_001681</name>
</gene>
<dbReference type="Proteomes" id="UP001140087">
    <property type="component" value="Unassembled WGS sequence"/>
</dbReference>
<dbReference type="EMBL" id="JANBUN010000366">
    <property type="protein sequence ID" value="KAJ2804339.1"/>
    <property type="molecule type" value="Genomic_DNA"/>
</dbReference>
<name>A0ACC1LBN8_9FUNG</name>
<reference evidence="1" key="1">
    <citation type="submission" date="2022-07" db="EMBL/GenBank/DDBJ databases">
        <title>Phylogenomic reconstructions and comparative analyses of Kickxellomycotina fungi.</title>
        <authorList>
            <person name="Reynolds N.K."/>
            <person name="Stajich J.E."/>
            <person name="Barry K."/>
            <person name="Grigoriev I.V."/>
            <person name="Crous P."/>
            <person name="Smith M.E."/>
        </authorList>
    </citation>
    <scope>NUCLEOTIDE SEQUENCE</scope>
    <source>
        <strain evidence="1">BCRC 34780</strain>
    </source>
</reference>
<proteinExistence type="predicted"/>
<sequence>MELPRGVVVPPEDPLYRAWQARRERSPTPPPAYSASKPAGAGPPATRPWWVRLLVDAVAVPFLQGFMLTLGVHWIRRWRRAGGLLGVLRGRFIQSDKGPAATRS</sequence>
<evidence type="ECO:0000313" key="2">
    <source>
        <dbReference type="Proteomes" id="UP001140087"/>
    </source>
</evidence>
<comment type="caution">
    <text evidence="1">The sequence shown here is derived from an EMBL/GenBank/DDBJ whole genome shotgun (WGS) entry which is preliminary data.</text>
</comment>
<protein>
    <submittedName>
        <fullName evidence="1">Uncharacterized protein</fullName>
    </submittedName>
</protein>
<organism evidence="1 2">
    <name type="scientific">Coemansia helicoidea</name>
    <dbReference type="NCBI Taxonomy" id="1286919"/>
    <lineage>
        <taxon>Eukaryota</taxon>
        <taxon>Fungi</taxon>
        <taxon>Fungi incertae sedis</taxon>
        <taxon>Zoopagomycota</taxon>
        <taxon>Kickxellomycotina</taxon>
        <taxon>Kickxellomycetes</taxon>
        <taxon>Kickxellales</taxon>
        <taxon>Kickxellaceae</taxon>
        <taxon>Coemansia</taxon>
    </lineage>
</organism>
<evidence type="ECO:0000313" key="1">
    <source>
        <dbReference type="EMBL" id="KAJ2804339.1"/>
    </source>
</evidence>
<accession>A0ACC1LBN8</accession>